<protein>
    <submittedName>
        <fullName evidence="2">ABC-type Na+ efflux pump permease subunit</fullName>
    </submittedName>
</protein>
<feature type="transmembrane region" description="Helical" evidence="1">
    <location>
        <begin position="95"/>
        <end position="125"/>
    </location>
</feature>
<name>A0ABS4FS71_9BACL</name>
<feature type="transmembrane region" description="Helical" evidence="1">
    <location>
        <begin position="202"/>
        <end position="221"/>
    </location>
</feature>
<evidence type="ECO:0000313" key="2">
    <source>
        <dbReference type="EMBL" id="MBP1905424.1"/>
    </source>
</evidence>
<keyword evidence="3" id="KW-1185">Reference proteome</keyword>
<sequence length="230" mass="26315">MLNIMKLEMKKYKMRGSVIGGFITTLIWMAFIILINYDEESVMKNYEDVIGFINITVSCTFIIFAATLITKYIINEYKDKTIMVLFMYPIPRKKFLISKLIIISAFTFIFGIISKLLIFSGVYFFNQYAHFFEQELTSIFIWRNGVELIVNSFLMSCVSLIPLYFGMRKHSVSTTIVSSIIISLLLYSNVSVSGSSFTLSSIVIIPTLVSMVGLLIAYSVIHRIEQKDVV</sequence>
<proteinExistence type="predicted"/>
<evidence type="ECO:0000313" key="3">
    <source>
        <dbReference type="Proteomes" id="UP001519272"/>
    </source>
</evidence>
<feature type="transmembrane region" description="Helical" evidence="1">
    <location>
        <begin position="172"/>
        <end position="190"/>
    </location>
</feature>
<dbReference type="EMBL" id="JAGGKG010000008">
    <property type="protein sequence ID" value="MBP1905424.1"/>
    <property type="molecule type" value="Genomic_DNA"/>
</dbReference>
<dbReference type="RefSeq" id="WP_210089045.1">
    <property type="nucleotide sequence ID" value="NZ_JAGGKG010000008.1"/>
</dbReference>
<feature type="transmembrane region" description="Helical" evidence="1">
    <location>
        <begin position="12"/>
        <end position="37"/>
    </location>
</feature>
<evidence type="ECO:0000256" key="1">
    <source>
        <dbReference type="SAM" id="Phobius"/>
    </source>
</evidence>
<dbReference type="Proteomes" id="UP001519272">
    <property type="component" value="Unassembled WGS sequence"/>
</dbReference>
<dbReference type="Pfam" id="PF12730">
    <property type="entry name" value="ABC2_membrane_4"/>
    <property type="match status" value="1"/>
</dbReference>
<gene>
    <name evidence="2" type="ORF">J2Z32_002054</name>
</gene>
<accession>A0ABS4FS71</accession>
<keyword evidence="1" id="KW-0812">Transmembrane</keyword>
<feature type="transmembrane region" description="Helical" evidence="1">
    <location>
        <begin position="145"/>
        <end position="165"/>
    </location>
</feature>
<organism evidence="2 3">
    <name type="scientific">Paenibacillus turicensis</name>
    <dbReference type="NCBI Taxonomy" id="160487"/>
    <lineage>
        <taxon>Bacteria</taxon>
        <taxon>Bacillati</taxon>
        <taxon>Bacillota</taxon>
        <taxon>Bacilli</taxon>
        <taxon>Bacillales</taxon>
        <taxon>Paenibacillaceae</taxon>
        <taxon>Paenibacillus</taxon>
    </lineage>
</organism>
<keyword evidence="1" id="KW-1133">Transmembrane helix</keyword>
<feature type="transmembrane region" description="Helical" evidence="1">
    <location>
        <begin position="49"/>
        <end position="74"/>
    </location>
</feature>
<reference evidence="2 3" key="1">
    <citation type="submission" date="2021-03" db="EMBL/GenBank/DDBJ databases">
        <title>Genomic Encyclopedia of Type Strains, Phase IV (KMG-IV): sequencing the most valuable type-strain genomes for metagenomic binning, comparative biology and taxonomic classification.</title>
        <authorList>
            <person name="Goeker M."/>
        </authorList>
    </citation>
    <scope>NUCLEOTIDE SEQUENCE [LARGE SCALE GENOMIC DNA]</scope>
    <source>
        <strain evidence="2 3">DSM 14349</strain>
    </source>
</reference>
<comment type="caution">
    <text evidence="2">The sequence shown here is derived from an EMBL/GenBank/DDBJ whole genome shotgun (WGS) entry which is preliminary data.</text>
</comment>
<keyword evidence="1" id="KW-0472">Membrane</keyword>